<dbReference type="EMBL" id="LT629763">
    <property type="protein sequence ID" value="SDS79618.1"/>
    <property type="molecule type" value="Genomic_DNA"/>
</dbReference>
<dbReference type="AlphaFoldDB" id="A0A1H1V4F1"/>
<dbReference type="STRING" id="472181.SAMN05216271_2758"/>
<feature type="domain" description="YjiS-like" evidence="1">
    <location>
        <begin position="27"/>
        <end position="61"/>
    </location>
</feature>
<evidence type="ECO:0000259" key="1">
    <source>
        <dbReference type="Pfam" id="PF06568"/>
    </source>
</evidence>
<dbReference type="RefSeq" id="WP_157719373.1">
    <property type="nucleotide sequence ID" value="NZ_BAABWD010000011.1"/>
</dbReference>
<gene>
    <name evidence="2" type="ORF">NBRC116187_35680</name>
    <name evidence="3" type="ORF">SAMN05216271_2758</name>
</gene>
<dbReference type="Pfam" id="PF06568">
    <property type="entry name" value="YjiS-like"/>
    <property type="match status" value="1"/>
</dbReference>
<sequence>MKALVYRGALRRLVWWQALVKMTLRGWLLLRRWQRVSYERRLLASLPQHQLNDIGVSRAEALNEAARPFWDLPD</sequence>
<evidence type="ECO:0000313" key="4">
    <source>
        <dbReference type="Proteomes" id="UP000243413"/>
    </source>
</evidence>
<organism evidence="3 4">
    <name type="scientific">Halopseudomonas sabulinigri</name>
    <dbReference type="NCBI Taxonomy" id="472181"/>
    <lineage>
        <taxon>Bacteria</taxon>
        <taxon>Pseudomonadati</taxon>
        <taxon>Pseudomonadota</taxon>
        <taxon>Gammaproteobacteria</taxon>
        <taxon>Pseudomonadales</taxon>
        <taxon>Pseudomonadaceae</taxon>
        <taxon>Halopseudomonas</taxon>
    </lineage>
</organism>
<protein>
    <submittedName>
        <fullName evidence="3">Uncharacterized conserved protein YjiS, DUF1127 family</fullName>
    </submittedName>
</protein>
<reference evidence="3" key="2">
    <citation type="submission" date="2016-10" db="EMBL/GenBank/DDBJ databases">
        <authorList>
            <person name="de Groot N.N."/>
        </authorList>
    </citation>
    <scope>NUCLEOTIDE SEQUENCE [LARGE SCALE GENOMIC DNA]</scope>
    <source>
        <strain evidence="3">JCM 14963</strain>
    </source>
</reference>
<name>A0A1H1V4F1_9GAMM</name>
<keyword evidence="5" id="KW-1185">Reference proteome</keyword>
<evidence type="ECO:0000313" key="2">
    <source>
        <dbReference type="EMBL" id="GAA6133206.1"/>
    </source>
</evidence>
<dbReference type="OrthoDB" id="5588773at2"/>
<dbReference type="EMBL" id="BAABWD010000011">
    <property type="protein sequence ID" value="GAA6133206.1"/>
    <property type="molecule type" value="Genomic_DNA"/>
</dbReference>
<dbReference type="Proteomes" id="UP001486808">
    <property type="component" value="Unassembled WGS sequence"/>
</dbReference>
<dbReference type="InterPro" id="IPR009506">
    <property type="entry name" value="YjiS-like"/>
</dbReference>
<reference evidence="4" key="1">
    <citation type="submission" date="2016-10" db="EMBL/GenBank/DDBJ databases">
        <authorList>
            <person name="Varghese N."/>
            <person name="Submissions S."/>
        </authorList>
    </citation>
    <scope>NUCLEOTIDE SEQUENCE [LARGE SCALE GENOMIC DNA]</scope>
    <source>
        <strain evidence="4">JCM 14963</strain>
    </source>
</reference>
<evidence type="ECO:0000313" key="3">
    <source>
        <dbReference type="EMBL" id="SDS79618.1"/>
    </source>
</evidence>
<dbReference type="Proteomes" id="UP000243413">
    <property type="component" value="Chromosome I"/>
</dbReference>
<proteinExistence type="predicted"/>
<accession>A0A1H1V4F1</accession>
<evidence type="ECO:0000313" key="5">
    <source>
        <dbReference type="Proteomes" id="UP001486808"/>
    </source>
</evidence>
<reference evidence="2 5" key="3">
    <citation type="submission" date="2024-04" db="EMBL/GenBank/DDBJ databases">
        <title>Draft genome sequence of Halopseudomonas sabulinigri NBRC 116187.</title>
        <authorList>
            <person name="Miyakawa T."/>
            <person name="Kusuya Y."/>
            <person name="Miura T."/>
        </authorList>
    </citation>
    <scope>NUCLEOTIDE SEQUENCE [LARGE SCALE GENOMIC DNA]</scope>
    <source>
        <strain evidence="2 5">4NH20-0042</strain>
    </source>
</reference>